<name>A0A7G3AMQ0_LUTLO</name>
<organism evidence="2">
    <name type="scientific">Lutzomyia longipalpis</name>
    <name type="common">Sand fly</name>
    <dbReference type="NCBI Taxonomy" id="7200"/>
    <lineage>
        <taxon>Eukaryota</taxon>
        <taxon>Metazoa</taxon>
        <taxon>Ecdysozoa</taxon>
        <taxon>Arthropoda</taxon>
        <taxon>Hexapoda</taxon>
        <taxon>Insecta</taxon>
        <taxon>Pterygota</taxon>
        <taxon>Neoptera</taxon>
        <taxon>Endopterygota</taxon>
        <taxon>Diptera</taxon>
        <taxon>Nematocera</taxon>
        <taxon>Psychodoidea</taxon>
        <taxon>Psychodidae</taxon>
        <taxon>Lutzomyia</taxon>
        <taxon>Lutzomyia</taxon>
    </lineage>
</organism>
<dbReference type="VEuPathDB" id="VectorBase:LLONM1_006336"/>
<evidence type="ECO:0000256" key="1">
    <source>
        <dbReference type="SAM" id="SignalP"/>
    </source>
</evidence>
<dbReference type="EMBL" id="GITU01004826">
    <property type="protein sequence ID" value="MBC1173529.1"/>
    <property type="molecule type" value="Transcribed_RNA"/>
</dbReference>
<keyword evidence="1" id="KW-0732">Signal</keyword>
<protein>
    <submittedName>
        <fullName evidence="2">Putative secreted protein</fullName>
    </submittedName>
</protein>
<proteinExistence type="predicted"/>
<feature type="chain" id="PRO_5028962919" evidence="1">
    <location>
        <begin position="19"/>
        <end position="148"/>
    </location>
</feature>
<dbReference type="GO" id="GO:0019005">
    <property type="term" value="C:SCF ubiquitin ligase complex"/>
    <property type="evidence" value="ECO:0007669"/>
    <property type="project" value="TreeGrafter"/>
</dbReference>
<feature type="signal peptide" evidence="1">
    <location>
        <begin position="1"/>
        <end position="18"/>
    </location>
</feature>
<sequence>MWKSHFLSSVGLLSLSQCHELEEVDFGWCLREEASPGDSLRILLKGCPKLKKVFLAAIRGINDRDLENITEFCPNLEQLDLMGVLGITYDMCYKILSNCRKLKMLDLSFCDQIDEIQVKISILFFRNFLFNLFYFCPADCSVEGCLSC</sequence>
<dbReference type="PANTHER" id="PTHR13318">
    <property type="entry name" value="PARTNER OF PAIRED, ISOFORM B-RELATED"/>
    <property type="match status" value="1"/>
</dbReference>
<dbReference type="GO" id="GO:0031146">
    <property type="term" value="P:SCF-dependent proteasomal ubiquitin-dependent protein catabolic process"/>
    <property type="evidence" value="ECO:0007669"/>
    <property type="project" value="TreeGrafter"/>
</dbReference>
<dbReference type="SUPFAM" id="SSF52047">
    <property type="entry name" value="RNI-like"/>
    <property type="match status" value="1"/>
</dbReference>
<dbReference type="Gene3D" id="3.80.10.10">
    <property type="entry name" value="Ribonuclease Inhibitor"/>
    <property type="match status" value="1"/>
</dbReference>
<dbReference type="InterPro" id="IPR032675">
    <property type="entry name" value="LRR_dom_sf"/>
</dbReference>
<evidence type="ECO:0000313" key="2">
    <source>
        <dbReference type="EMBL" id="MBC1173529.1"/>
    </source>
</evidence>
<dbReference type="AlphaFoldDB" id="A0A7G3AMQ0"/>
<reference evidence="2" key="1">
    <citation type="journal article" date="2020" name="BMC">
        <title>Leishmania infection induces a limited differential gene expression in the sand fly midgut.</title>
        <authorList>
            <person name="Coutinho-Abreu I.V."/>
            <person name="Serafim T.D."/>
            <person name="Meneses C."/>
            <person name="Kamhawi S."/>
            <person name="Oliveira F."/>
            <person name="Valenzuela J.G."/>
        </authorList>
    </citation>
    <scope>NUCLEOTIDE SEQUENCE</scope>
    <source>
        <strain evidence="2">Jacobina</strain>
        <tissue evidence="2">Midgut</tissue>
    </source>
</reference>
<accession>A0A7G3AMQ0</accession>
<dbReference type="PANTHER" id="PTHR13318:SF152">
    <property type="entry name" value="F-BOX_LRR-REPEAT PROTEIN 4"/>
    <property type="match status" value="1"/>
</dbReference>